<dbReference type="InterPro" id="IPR007816">
    <property type="entry name" value="ResB-like_domain"/>
</dbReference>
<dbReference type="EMBL" id="KY856939">
    <property type="protein sequence ID" value="ASO75732.1"/>
    <property type="molecule type" value="Genomic_DNA"/>
</dbReference>
<keyword evidence="3 6" id="KW-0201">Cytochrome c-type biogenesis</keyword>
<feature type="domain" description="ResB-like" evidence="8">
    <location>
        <begin position="360"/>
        <end position="420"/>
    </location>
</feature>
<comment type="similarity">
    <text evidence="6">Belongs to the Ccs1/CcsB family.</text>
</comment>
<feature type="transmembrane region" description="Helical" evidence="7">
    <location>
        <begin position="20"/>
        <end position="38"/>
    </location>
</feature>
<dbReference type="RefSeq" id="YP_009420244.1">
    <property type="nucleotide sequence ID" value="NC_035720.1"/>
</dbReference>
<evidence type="ECO:0000256" key="1">
    <source>
        <dbReference type="ARBA" id="ARBA00004141"/>
    </source>
</evidence>
<evidence type="ECO:0000256" key="2">
    <source>
        <dbReference type="ARBA" id="ARBA00022692"/>
    </source>
</evidence>
<geneLocation type="plastid" evidence="9"/>
<evidence type="ECO:0000256" key="4">
    <source>
        <dbReference type="ARBA" id="ARBA00022989"/>
    </source>
</evidence>
<feature type="domain" description="ResB-like" evidence="8">
    <location>
        <begin position="18"/>
        <end position="283"/>
    </location>
</feature>
<dbReference type="AlphaFoldDB" id="A0A222AH79"/>
<keyword evidence="5 6" id="KW-0472">Membrane</keyword>
<evidence type="ECO:0000256" key="7">
    <source>
        <dbReference type="SAM" id="Phobius"/>
    </source>
</evidence>
<evidence type="ECO:0000256" key="3">
    <source>
        <dbReference type="ARBA" id="ARBA00022748"/>
    </source>
</evidence>
<dbReference type="PANTHER" id="PTHR31566">
    <property type="entry name" value="CYTOCHROME C BIOGENESIS PROTEIN CCS1, CHLOROPLASTIC"/>
    <property type="match status" value="1"/>
</dbReference>
<comment type="subunit">
    <text evidence="6">May interact with CcsA.</text>
</comment>
<keyword evidence="6" id="KW-0793">Thylakoid</keyword>
<dbReference type="HAMAP" id="MF_01392">
    <property type="entry name" value="CytC_Ccs1"/>
    <property type="match status" value="1"/>
</dbReference>
<dbReference type="PANTHER" id="PTHR31566:SF0">
    <property type="entry name" value="CYTOCHROME C BIOGENESIS PROTEIN CCS1, CHLOROPLASTIC"/>
    <property type="match status" value="1"/>
</dbReference>
<organism evidence="9">
    <name type="scientific">Cryptomonas curvata</name>
    <dbReference type="NCBI Taxonomy" id="233186"/>
    <lineage>
        <taxon>Eukaryota</taxon>
        <taxon>Cryptophyceae</taxon>
        <taxon>Cryptomonadales</taxon>
        <taxon>Cryptomonadaceae</taxon>
        <taxon>Cryptomonas</taxon>
    </lineage>
</organism>
<dbReference type="Pfam" id="PF05140">
    <property type="entry name" value="ResB"/>
    <property type="match status" value="2"/>
</dbReference>
<evidence type="ECO:0000256" key="6">
    <source>
        <dbReference type="HAMAP-Rule" id="MF_01392"/>
    </source>
</evidence>
<protein>
    <recommendedName>
        <fullName evidence="6">Cytochrome c biogenesis protein CcsB</fullName>
    </recommendedName>
</protein>
<dbReference type="GO" id="GO:0017004">
    <property type="term" value="P:cytochrome complex assembly"/>
    <property type="evidence" value="ECO:0007669"/>
    <property type="project" value="UniProtKB-UniRule"/>
</dbReference>
<evidence type="ECO:0000259" key="8">
    <source>
        <dbReference type="Pfam" id="PF05140"/>
    </source>
</evidence>
<keyword evidence="9" id="KW-0934">Plastid</keyword>
<evidence type="ECO:0000256" key="5">
    <source>
        <dbReference type="ARBA" id="ARBA00023136"/>
    </source>
</evidence>
<dbReference type="InterPro" id="IPR023494">
    <property type="entry name" value="Cyt_c_bgen_Ccs1/CcsB/ResB"/>
</dbReference>
<dbReference type="GeneID" id="33909992"/>
<sequence>MNQITRIFWKIIYGLGNLRLAIVLLLLIAFVSSLGTIIEQEKSVSFYEVTYPLSKPIAGFVTSDLILFLGLDHIYTTNWFLILLFLFSSSLLSCTLSRQIPSLKLAKIWKFFKTEKGGAKKDISLRFGNLSLNQFTYALRRKNYNVIQQGSFLYAYKGLIGKIGPIFVHLSITLILIGSVIGALAGFMTQELVAKGELFHLQNIISSGPLSYIRQDFAGYIRDFNIAYNEEGLVDQFYSDILILDNNLKTISKKTIFVNEPLRSQGSTFYQTDWNITKLKISLENDSTFEIPLKEIYTGNNSRFWIGSIESRSNKLLLVFQDLTGKYLIYSPEKKLLGESEIGHKIFFNGNTLRVESIIPSTGIQIRSDPGIFIVYLGFLFLILSIIVSYISYCQVWAVKIGNRVSVYGNTNRAVYFFEKSILEIVDILQNDKITIEKSEDY</sequence>
<comment type="subcellular location">
    <subcellularLocation>
        <location evidence="6">Cellular thylakoid membrane</location>
        <topology evidence="6">Multi-pass membrane protein</topology>
    </subcellularLocation>
    <subcellularLocation>
        <location evidence="1">Membrane</location>
        <topology evidence="1">Multi-pass membrane protein</topology>
    </subcellularLocation>
</comment>
<evidence type="ECO:0000313" key="9">
    <source>
        <dbReference type="EMBL" id="ASO75732.1"/>
    </source>
</evidence>
<dbReference type="GO" id="GO:0042651">
    <property type="term" value="C:thylakoid membrane"/>
    <property type="evidence" value="ECO:0007669"/>
    <property type="project" value="UniProtKB-UniRule"/>
</dbReference>
<feature type="transmembrane region" description="Helical" evidence="7">
    <location>
        <begin position="166"/>
        <end position="188"/>
    </location>
</feature>
<proteinExistence type="inferred from homology"/>
<feature type="transmembrane region" description="Helical" evidence="7">
    <location>
        <begin position="79"/>
        <end position="97"/>
    </location>
</feature>
<name>A0A222AH79_9CRYP</name>
<comment type="function">
    <text evidence="6">Required during biogenesis of c-type cytochromes (cytochrome c6 and cytochrome f) at the step of heme attachment.</text>
</comment>
<reference evidence="9" key="1">
    <citation type="journal article" date="2017" name="Genome Biol. Evol.">
        <title>Evolutionary Dynamics of Cryptophyte Plastid Genomes.</title>
        <authorList>
            <person name="Kim J.I."/>
            <person name="Moore C.E."/>
            <person name="Archibald J.M."/>
            <person name="Bhattacharya D."/>
            <person name="Yi G."/>
            <person name="Yoon H.S."/>
            <person name="Shin W."/>
        </authorList>
    </citation>
    <scope>NUCLEOTIDE SEQUENCE</scope>
    <source>
        <strain evidence="9">CNUKR</strain>
    </source>
</reference>
<keyword evidence="2 6" id="KW-0812">Transmembrane</keyword>
<keyword evidence="4 6" id="KW-1133">Transmembrane helix</keyword>
<gene>
    <name evidence="6 9" type="primary">ccs1</name>
    <name evidence="6" type="synonym">ccsB</name>
</gene>
<accession>A0A222AH79</accession>
<feature type="transmembrane region" description="Helical" evidence="7">
    <location>
        <begin position="373"/>
        <end position="394"/>
    </location>
</feature>